<organism evidence="2 3">
    <name type="scientific">Symbiodinium necroappetens</name>
    <dbReference type="NCBI Taxonomy" id="1628268"/>
    <lineage>
        <taxon>Eukaryota</taxon>
        <taxon>Sar</taxon>
        <taxon>Alveolata</taxon>
        <taxon>Dinophyceae</taxon>
        <taxon>Suessiales</taxon>
        <taxon>Symbiodiniaceae</taxon>
        <taxon>Symbiodinium</taxon>
    </lineage>
</organism>
<reference evidence="2" key="1">
    <citation type="submission" date="2021-02" db="EMBL/GenBank/DDBJ databases">
        <authorList>
            <person name="Dougan E. K."/>
            <person name="Rhodes N."/>
            <person name="Thang M."/>
            <person name="Chan C."/>
        </authorList>
    </citation>
    <scope>NUCLEOTIDE SEQUENCE</scope>
</reference>
<dbReference type="Proteomes" id="UP000601435">
    <property type="component" value="Unassembled WGS sequence"/>
</dbReference>
<comment type="caution">
    <text evidence="2">The sequence shown here is derived from an EMBL/GenBank/DDBJ whole genome shotgun (WGS) entry which is preliminary data.</text>
</comment>
<proteinExistence type="predicted"/>
<name>A0A813AI17_9DINO</name>
<sequence length="224" mass="24573">MEPGQRKSIALTKFQQAGKATIDKIKKQKSESKVPKQQGFDVVQIGSLLFAAWIVLWIVAASVVSAVFFVRYIGIVEDNQAWYLQHGSARSAAAETTAVLQAAIEAKEALIASINYGLIKTSYDYAAIESTLAPTLLLQPFVRTFDITFSDRTAGLHIRHQPGEGGRQLILQSNAEDCYLLGTQGCANLGVQPQRFPAWHTDAMFLNMSFEGHDLAIEGLRSSK</sequence>
<keyword evidence="1" id="KW-0472">Membrane</keyword>
<keyword evidence="3" id="KW-1185">Reference proteome</keyword>
<keyword evidence="1" id="KW-1133">Transmembrane helix</keyword>
<feature type="transmembrane region" description="Helical" evidence="1">
    <location>
        <begin position="50"/>
        <end position="70"/>
    </location>
</feature>
<keyword evidence="1" id="KW-0812">Transmembrane</keyword>
<dbReference type="EMBL" id="CAJNJA010059933">
    <property type="protein sequence ID" value="CAE7869076.1"/>
    <property type="molecule type" value="Genomic_DNA"/>
</dbReference>
<protein>
    <submittedName>
        <fullName evidence="2">Uncharacterized protein</fullName>
    </submittedName>
</protein>
<evidence type="ECO:0000313" key="3">
    <source>
        <dbReference type="Proteomes" id="UP000601435"/>
    </source>
</evidence>
<accession>A0A813AI17</accession>
<dbReference type="AlphaFoldDB" id="A0A813AI17"/>
<evidence type="ECO:0000256" key="1">
    <source>
        <dbReference type="SAM" id="Phobius"/>
    </source>
</evidence>
<dbReference type="OrthoDB" id="434284at2759"/>
<evidence type="ECO:0000313" key="2">
    <source>
        <dbReference type="EMBL" id="CAE7869076.1"/>
    </source>
</evidence>
<gene>
    <name evidence="2" type="ORF">SNEC2469_LOCUS27992</name>
</gene>